<dbReference type="Pfam" id="PF00095">
    <property type="entry name" value="WAP"/>
    <property type="match status" value="1"/>
</dbReference>
<dbReference type="PANTHER" id="PTHR47769:SF1">
    <property type="entry name" value="WAP FOUR-DISULFIDE CORE DOMAIN PROTEIN 8"/>
    <property type="match status" value="1"/>
</dbReference>
<dbReference type="InterPro" id="IPR036645">
    <property type="entry name" value="Elafin-like_sf"/>
</dbReference>
<dbReference type="GO" id="GO:0030414">
    <property type="term" value="F:peptidase inhibitor activity"/>
    <property type="evidence" value="ECO:0007669"/>
    <property type="project" value="InterPro"/>
</dbReference>
<dbReference type="KEGG" id="dord:105981526"/>
<dbReference type="FunCoup" id="A0A1S3ERV2">
    <property type="interactions" value="3"/>
</dbReference>
<dbReference type="OMA" id="AKKCCFY"/>
<dbReference type="STRING" id="10020.ENSDORP00000023683"/>
<dbReference type="InParanoid" id="A0A1S3ERV2"/>
<evidence type="ECO:0000313" key="4">
    <source>
        <dbReference type="Proteomes" id="UP000081671"/>
    </source>
</evidence>
<dbReference type="SMART" id="SM00217">
    <property type="entry name" value="WAP"/>
    <property type="match status" value="1"/>
</dbReference>
<evidence type="ECO:0000256" key="1">
    <source>
        <dbReference type="ARBA" id="ARBA00023157"/>
    </source>
</evidence>
<proteinExistence type="predicted"/>
<gene>
    <name evidence="5" type="primary">LOC105981526</name>
</gene>
<reference evidence="5" key="1">
    <citation type="submission" date="2025-08" db="UniProtKB">
        <authorList>
            <consortium name="RefSeq"/>
        </authorList>
    </citation>
    <scope>IDENTIFICATION</scope>
    <source>
        <tissue evidence="5">Kidney</tissue>
    </source>
</reference>
<dbReference type="PROSITE" id="PS51390">
    <property type="entry name" value="WAP"/>
    <property type="match status" value="1"/>
</dbReference>
<dbReference type="Gene3D" id="4.10.75.10">
    <property type="entry name" value="Elafin-like"/>
    <property type="match status" value="1"/>
</dbReference>
<dbReference type="OrthoDB" id="9794641at2759"/>
<feature type="signal peptide" evidence="2">
    <location>
        <begin position="1"/>
        <end position="22"/>
    </location>
</feature>
<dbReference type="AlphaFoldDB" id="A0A1S3ERV2"/>
<keyword evidence="2" id="KW-0732">Signal</keyword>
<evidence type="ECO:0000313" key="5">
    <source>
        <dbReference type="RefSeq" id="XP_012866172.1"/>
    </source>
</evidence>
<dbReference type="GeneID" id="105981526"/>
<keyword evidence="4" id="KW-1185">Reference proteome</keyword>
<sequence length="80" mass="9701">MKHSSLFLLMVTVLLCLHLAQPRFLWRRGTEKSGYCPEFHLDCRFTLLPKCNHDRGCKEDRKCCFYYCRKQCVKPWWTLN</sequence>
<feature type="chain" id="PRO_5010248093" evidence="2">
    <location>
        <begin position="23"/>
        <end position="80"/>
    </location>
</feature>
<dbReference type="Proteomes" id="UP000081671">
    <property type="component" value="Unplaced"/>
</dbReference>
<dbReference type="RefSeq" id="XP_012866172.1">
    <property type="nucleotide sequence ID" value="XM_013010718.1"/>
</dbReference>
<organism evidence="4 5">
    <name type="scientific">Dipodomys ordii</name>
    <name type="common">Ord's kangaroo rat</name>
    <dbReference type="NCBI Taxonomy" id="10020"/>
    <lineage>
        <taxon>Eukaryota</taxon>
        <taxon>Metazoa</taxon>
        <taxon>Chordata</taxon>
        <taxon>Craniata</taxon>
        <taxon>Vertebrata</taxon>
        <taxon>Euteleostomi</taxon>
        <taxon>Mammalia</taxon>
        <taxon>Eutheria</taxon>
        <taxon>Euarchontoglires</taxon>
        <taxon>Glires</taxon>
        <taxon>Rodentia</taxon>
        <taxon>Castorimorpha</taxon>
        <taxon>Heteromyidae</taxon>
        <taxon>Dipodomyinae</taxon>
        <taxon>Dipodomys</taxon>
    </lineage>
</organism>
<feature type="domain" description="WAP" evidence="3">
    <location>
        <begin position="29"/>
        <end position="76"/>
    </location>
</feature>
<keyword evidence="1" id="KW-1015">Disulfide bond</keyword>
<dbReference type="InterPro" id="IPR008197">
    <property type="entry name" value="WAP_dom"/>
</dbReference>
<accession>A0A1S3ERV2</accession>
<evidence type="ECO:0000259" key="3">
    <source>
        <dbReference type="PROSITE" id="PS51390"/>
    </source>
</evidence>
<dbReference type="PANTHER" id="PTHR47769">
    <property type="entry name" value="WAP FOUR-DISULFIDE CORE DOMAIN PROTEIN 8"/>
    <property type="match status" value="1"/>
</dbReference>
<name>A0A1S3ERV2_DIPOR</name>
<dbReference type="SUPFAM" id="SSF57256">
    <property type="entry name" value="Elafin-like"/>
    <property type="match status" value="1"/>
</dbReference>
<dbReference type="GO" id="GO:0005576">
    <property type="term" value="C:extracellular region"/>
    <property type="evidence" value="ECO:0007669"/>
    <property type="project" value="InterPro"/>
</dbReference>
<evidence type="ECO:0000256" key="2">
    <source>
        <dbReference type="SAM" id="SignalP"/>
    </source>
</evidence>
<protein>
    <submittedName>
        <fullName evidence="5">WAP four-disulfide core domain protein 15A-like</fullName>
    </submittedName>
</protein>